<proteinExistence type="predicted"/>
<keyword evidence="2" id="KW-0812">Transmembrane</keyword>
<dbReference type="RefSeq" id="WP_378578163.1">
    <property type="nucleotide sequence ID" value="NZ_JBHSFQ010000028.1"/>
</dbReference>
<keyword evidence="3" id="KW-1133">Transmembrane helix</keyword>
<feature type="chain" id="PRO_5045337901" evidence="5">
    <location>
        <begin position="22"/>
        <end position="284"/>
    </location>
</feature>
<comment type="subcellular location">
    <subcellularLocation>
        <location evidence="1">Membrane</location>
        <topology evidence="1">Single-pass membrane protein</topology>
    </subcellularLocation>
</comment>
<dbReference type="PANTHER" id="PTHR30168:SF0">
    <property type="entry name" value="INNER MEMBRANE PROTEIN"/>
    <property type="match status" value="1"/>
</dbReference>
<dbReference type="EMBL" id="JBHSFQ010000028">
    <property type="protein sequence ID" value="MFC4564754.1"/>
    <property type="molecule type" value="Genomic_DNA"/>
</dbReference>
<sequence>MAVGTSSFAALVALLVSVALMANTASSAPPAAQEGGVYDAAQFHSRELYERPRAIDLDITDHPAYDMPMPDTVSCALPGLDPESESSWRAFSDEIGVCLNDLWQPSLDELGLRTPAPTFNVTEDNPDIGSTEEGMTLAYYEYDTLTITVVLPNVIELSRDVPDDSQEAVWTALLGHEYGHHVQQATGILDASYEMERRAADESEELEALRRTELQAECMGGVAMRGLGEFDAAEIDLVNEYLNGGSDLPTHGTSRNRQYWFDQGTVDATMDACNTYGASDADVR</sequence>
<evidence type="ECO:0000256" key="2">
    <source>
        <dbReference type="ARBA" id="ARBA00022692"/>
    </source>
</evidence>
<keyword evidence="5" id="KW-0732">Signal</keyword>
<dbReference type="PANTHER" id="PTHR30168">
    <property type="entry name" value="PUTATIVE MEMBRANE PROTEIN YPFJ"/>
    <property type="match status" value="1"/>
</dbReference>
<evidence type="ECO:0000313" key="6">
    <source>
        <dbReference type="EMBL" id="MFC4564754.1"/>
    </source>
</evidence>
<evidence type="ECO:0000256" key="5">
    <source>
        <dbReference type="SAM" id="SignalP"/>
    </source>
</evidence>
<organism evidence="6 7">
    <name type="scientific">Nocardiopsis mangrovi</name>
    <dbReference type="NCBI Taxonomy" id="1179818"/>
    <lineage>
        <taxon>Bacteria</taxon>
        <taxon>Bacillati</taxon>
        <taxon>Actinomycetota</taxon>
        <taxon>Actinomycetes</taxon>
        <taxon>Streptosporangiales</taxon>
        <taxon>Nocardiopsidaceae</taxon>
        <taxon>Nocardiopsis</taxon>
    </lineage>
</organism>
<name>A0ABV9E3H3_9ACTN</name>
<keyword evidence="7" id="KW-1185">Reference proteome</keyword>
<accession>A0ABV9E3H3</accession>
<gene>
    <name evidence="6" type="ORF">ACFO4E_23085</name>
</gene>
<dbReference type="InterPro" id="IPR007343">
    <property type="entry name" value="Uncharacterised_pept_Zn_put"/>
</dbReference>
<dbReference type="Proteomes" id="UP001595923">
    <property type="component" value="Unassembled WGS sequence"/>
</dbReference>
<evidence type="ECO:0000313" key="7">
    <source>
        <dbReference type="Proteomes" id="UP001595923"/>
    </source>
</evidence>
<comment type="caution">
    <text evidence="6">The sequence shown here is derived from an EMBL/GenBank/DDBJ whole genome shotgun (WGS) entry which is preliminary data.</text>
</comment>
<feature type="signal peptide" evidence="5">
    <location>
        <begin position="1"/>
        <end position="21"/>
    </location>
</feature>
<evidence type="ECO:0000256" key="4">
    <source>
        <dbReference type="ARBA" id="ARBA00023136"/>
    </source>
</evidence>
<evidence type="ECO:0000256" key="1">
    <source>
        <dbReference type="ARBA" id="ARBA00004167"/>
    </source>
</evidence>
<evidence type="ECO:0000256" key="3">
    <source>
        <dbReference type="ARBA" id="ARBA00022989"/>
    </source>
</evidence>
<keyword evidence="4" id="KW-0472">Membrane</keyword>
<reference evidence="7" key="1">
    <citation type="journal article" date="2019" name="Int. J. Syst. Evol. Microbiol.">
        <title>The Global Catalogue of Microorganisms (GCM) 10K type strain sequencing project: providing services to taxonomists for standard genome sequencing and annotation.</title>
        <authorList>
            <consortium name="The Broad Institute Genomics Platform"/>
            <consortium name="The Broad Institute Genome Sequencing Center for Infectious Disease"/>
            <person name="Wu L."/>
            <person name="Ma J."/>
        </authorList>
    </citation>
    <scope>NUCLEOTIDE SEQUENCE [LARGE SCALE GENOMIC DNA]</scope>
    <source>
        <strain evidence="7">XZYJ18</strain>
    </source>
</reference>
<protein>
    <submittedName>
        <fullName evidence="6">Neutral zinc metallopeptidase</fullName>
    </submittedName>
</protein>
<dbReference type="Pfam" id="PF04228">
    <property type="entry name" value="Zn_peptidase"/>
    <property type="match status" value="1"/>
</dbReference>